<keyword evidence="4 6" id="KW-1133">Transmembrane helix</keyword>
<protein>
    <submittedName>
        <fullName evidence="8">Putative major facilitator superfamily transporter</fullName>
    </submittedName>
</protein>
<dbReference type="PANTHER" id="PTHR23504">
    <property type="entry name" value="MAJOR FACILITATOR SUPERFAMILY DOMAIN-CONTAINING PROTEIN 10"/>
    <property type="match status" value="1"/>
</dbReference>
<dbReference type="GO" id="GO:0022857">
    <property type="term" value="F:transmembrane transporter activity"/>
    <property type="evidence" value="ECO:0007669"/>
    <property type="project" value="InterPro"/>
</dbReference>
<evidence type="ECO:0000256" key="4">
    <source>
        <dbReference type="ARBA" id="ARBA00022989"/>
    </source>
</evidence>
<dbReference type="PROSITE" id="PS50850">
    <property type="entry name" value="MFS"/>
    <property type="match status" value="1"/>
</dbReference>
<evidence type="ECO:0000256" key="6">
    <source>
        <dbReference type="SAM" id="Phobius"/>
    </source>
</evidence>
<dbReference type="EMBL" id="LCWF01000130">
    <property type="protein sequence ID" value="KKY18169.1"/>
    <property type="molecule type" value="Genomic_DNA"/>
</dbReference>
<feature type="transmembrane region" description="Helical" evidence="6">
    <location>
        <begin position="193"/>
        <end position="215"/>
    </location>
</feature>
<evidence type="ECO:0000313" key="8">
    <source>
        <dbReference type="EMBL" id="KKY18169.1"/>
    </source>
</evidence>
<feature type="transmembrane region" description="Helical" evidence="6">
    <location>
        <begin position="326"/>
        <end position="353"/>
    </location>
</feature>
<evidence type="ECO:0000256" key="3">
    <source>
        <dbReference type="ARBA" id="ARBA00022692"/>
    </source>
</evidence>
<feature type="transmembrane region" description="Helical" evidence="6">
    <location>
        <begin position="91"/>
        <end position="110"/>
    </location>
</feature>
<dbReference type="Pfam" id="PF07690">
    <property type="entry name" value="MFS_1"/>
    <property type="match status" value="1"/>
</dbReference>
<feature type="transmembrane region" description="Helical" evidence="6">
    <location>
        <begin position="437"/>
        <end position="461"/>
    </location>
</feature>
<dbReference type="SUPFAM" id="SSF103473">
    <property type="entry name" value="MFS general substrate transporter"/>
    <property type="match status" value="1"/>
</dbReference>
<dbReference type="InterPro" id="IPR036259">
    <property type="entry name" value="MFS_trans_sf"/>
</dbReference>
<gene>
    <name evidence="8" type="ORF">UCRPC4_g05119</name>
</gene>
<dbReference type="PRINTS" id="PR01035">
    <property type="entry name" value="TCRTETA"/>
</dbReference>
<evidence type="ECO:0000256" key="1">
    <source>
        <dbReference type="ARBA" id="ARBA00004141"/>
    </source>
</evidence>
<evidence type="ECO:0000313" key="9">
    <source>
        <dbReference type="Proteomes" id="UP000053317"/>
    </source>
</evidence>
<proteinExistence type="predicted"/>
<keyword evidence="3 6" id="KW-0812">Transmembrane</keyword>
<dbReference type="Proteomes" id="UP000053317">
    <property type="component" value="Unassembled WGS sequence"/>
</dbReference>
<keyword evidence="2" id="KW-0813">Transport</keyword>
<dbReference type="GO" id="GO:0016020">
    <property type="term" value="C:membrane"/>
    <property type="evidence" value="ECO:0007669"/>
    <property type="project" value="UniProtKB-SubCell"/>
</dbReference>
<feature type="transmembrane region" description="Helical" evidence="6">
    <location>
        <begin position="379"/>
        <end position="400"/>
    </location>
</feature>
<name>A0A0G2E662_PHACM</name>
<evidence type="ECO:0000256" key="5">
    <source>
        <dbReference type="ARBA" id="ARBA00023136"/>
    </source>
</evidence>
<feature type="transmembrane region" description="Helical" evidence="6">
    <location>
        <begin position="503"/>
        <end position="522"/>
    </location>
</feature>
<sequence>MTTEQRDEAPKQDDSFPTRQLTILAICRFAEPIAFCSILAYTYVMVQDLHNGDDTNASFYAGLLVSAFAVAEAMTAMIWGAVSDKYGRKPVVLMGLGGVALSSLIFGLAQKYWVALLARFIGGALNGNVAVMQTMVAEMVKKPEQEPRAYAVQPFVWALGSIVGSAMGGFLAQPARFYPSLFPEDGLFGRYPYLLPNLVAVAVIVLAIVQGIFLLEETNPLFHKKDDKSDQPNNDSILHNETSPLLRVTSRRISDGNQSTMSRASIIDGLREIRKQPAFLEESLPTSNNQTFDIRRSSFGTMYSISNGPAHMDPPQSDPSPKTFNFAVWMITGALVLVSYHQMAFAAIMPVYLLDNPDITGHRLDLIGGLGYTVHDVGVFMAVNGVIALFIQAFVFPFYVEKIGVWKSFFWLIVLYPISYIIMPFLSMLPINILPVGIYVSMALQNFFGIIVIPCALILLKNACPSPLVLGKVNGLAMSSCCGARTLSPPVVGIIYGAGGSAIGWWSCGIFAIIGVVQLFFVPREDVDRVSIHVPSKEENLPHNEHAVVVVDEAVED</sequence>
<dbReference type="InterPro" id="IPR001958">
    <property type="entry name" value="Tet-R_TetA/multi-R_MdtG-like"/>
</dbReference>
<feature type="transmembrane region" description="Helical" evidence="6">
    <location>
        <begin position="409"/>
        <end position="431"/>
    </location>
</feature>
<comment type="caution">
    <text evidence="8">The sequence shown here is derived from an EMBL/GenBank/DDBJ whole genome shotgun (WGS) entry which is preliminary data.</text>
</comment>
<feature type="transmembrane region" description="Helical" evidence="6">
    <location>
        <begin position="149"/>
        <end position="173"/>
    </location>
</feature>
<keyword evidence="5 6" id="KW-0472">Membrane</keyword>
<dbReference type="InterPro" id="IPR011701">
    <property type="entry name" value="MFS"/>
</dbReference>
<reference evidence="8 9" key="1">
    <citation type="submission" date="2015-05" db="EMBL/GenBank/DDBJ databases">
        <title>Distinctive expansion of gene families associated with plant cell wall degradation and secondary metabolism in the genomes of grapevine trunk pathogens.</title>
        <authorList>
            <person name="Lawrence D.P."/>
            <person name="Travadon R."/>
            <person name="Rolshausen P.E."/>
            <person name="Baumgartner K."/>
        </authorList>
    </citation>
    <scope>NUCLEOTIDE SEQUENCE [LARGE SCALE GENOMIC DNA]</scope>
    <source>
        <strain evidence="8">UCRPC4</strain>
    </source>
</reference>
<dbReference type="Gene3D" id="1.20.1250.20">
    <property type="entry name" value="MFS general substrate transporter like domains"/>
    <property type="match status" value="1"/>
</dbReference>
<feature type="transmembrane region" description="Helical" evidence="6">
    <location>
        <begin position="116"/>
        <end position="137"/>
    </location>
</feature>
<dbReference type="AlphaFoldDB" id="A0A0G2E662"/>
<feature type="domain" description="Major facilitator superfamily (MFS) profile" evidence="7">
    <location>
        <begin position="20"/>
        <end position="527"/>
    </location>
</feature>
<dbReference type="InterPro" id="IPR020846">
    <property type="entry name" value="MFS_dom"/>
</dbReference>
<accession>A0A0G2E662</accession>
<feature type="transmembrane region" description="Helical" evidence="6">
    <location>
        <begin position="58"/>
        <end position="79"/>
    </location>
</feature>
<feature type="transmembrane region" description="Helical" evidence="6">
    <location>
        <begin position="473"/>
        <end position="497"/>
    </location>
</feature>
<dbReference type="PANTHER" id="PTHR23504:SF2">
    <property type="entry name" value="TRANSPORTER, PUTATIVE (AFU_ORTHOLOGUE AFUA_8G04150)-RELATED"/>
    <property type="match status" value="1"/>
</dbReference>
<dbReference type="CDD" id="cd17330">
    <property type="entry name" value="MFS_SLC46_TetA_like"/>
    <property type="match status" value="1"/>
</dbReference>
<comment type="subcellular location">
    <subcellularLocation>
        <location evidence="1">Membrane</location>
        <topology evidence="1">Multi-pass membrane protein</topology>
    </subcellularLocation>
</comment>
<evidence type="ECO:0000256" key="2">
    <source>
        <dbReference type="ARBA" id="ARBA00022448"/>
    </source>
</evidence>
<evidence type="ECO:0000259" key="7">
    <source>
        <dbReference type="PROSITE" id="PS50850"/>
    </source>
</evidence>
<dbReference type="OrthoDB" id="10262656at2759"/>
<organism evidence="8 9">
    <name type="scientific">Phaeomoniella chlamydospora</name>
    <name type="common">Phaeoacremonium chlamydosporum</name>
    <dbReference type="NCBI Taxonomy" id="158046"/>
    <lineage>
        <taxon>Eukaryota</taxon>
        <taxon>Fungi</taxon>
        <taxon>Dikarya</taxon>
        <taxon>Ascomycota</taxon>
        <taxon>Pezizomycotina</taxon>
        <taxon>Eurotiomycetes</taxon>
        <taxon>Chaetothyriomycetidae</taxon>
        <taxon>Phaeomoniellales</taxon>
        <taxon>Phaeomoniellaceae</taxon>
        <taxon>Phaeomoniella</taxon>
    </lineage>
</organism>
<reference evidence="8 9" key="2">
    <citation type="submission" date="2015-05" db="EMBL/GenBank/DDBJ databases">
        <authorList>
            <person name="Morales-Cruz A."/>
            <person name="Amrine K.C."/>
            <person name="Cantu D."/>
        </authorList>
    </citation>
    <scope>NUCLEOTIDE SEQUENCE [LARGE SCALE GENOMIC DNA]</scope>
    <source>
        <strain evidence="8">UCRPC4</strain>
    </source>
</reference>
<keyword evidence="9" id="KW-1185">Reference proteome</keyword>
<feature type="transmembrane region" description="Helical" evidence="6">
    <location>
        <begin position="21"/>
        <end position="46"/>
    </location>
</feature>